<dbReference type="PROSITE" id="PS51257">
    <property type="entry name" value="PROKAR_LIPOPROTEIN"/>
    <property type="match status" value="1"/>
</dbReference>
<accession>A0ABU1K1N0</accession>
<protein>
    <recommendedName>
        <fullName evidence="4">Lipoprotein</fullName>
    </recommendedName>
</protein>
<sequence length="206" mass="23416">MKKPNLLKYSIFLVCGFMMMLSCKEKETTEVKEKSYQEQNAEALSQIITIDKDRKITLLPAAKEATNNWSAYLTLKNEIENFDNVTFQEVINNSNNLVESVVNLKASIPGNFDVKPVRVRINVLLTKAEVLRQKVENPRIKTKTIDTLVNDLHKAFGDLKIQLNEVYIETLEEIESEFEQAIQVDSTENPSNSTSENSTKTPVSTQ</sequence>
<evidence type="ECO:0000313" key="2">
    <source>
        <dbReference type="EMBL" id="MDR6299514.1"/>
    </source>
</evidence>
<name>A0ABU1K1N0_9FLAO</name>
<comment type="caution">
    <text evidence="2">The sequence shown here is derived from an EMBL/GenBank/DDBJ whole genome shotgun (WGS) entry which is preliminary data.</text>
</comment>
<feature type="region of interest" description="Disordered" evidence="1">
    <location>
        <begin position="181"/>
        <end position="206"/>
    </location>
</feature>
<organism evidence="2 3">
    <name type="scientific">Mesonia maritima</name>
    <dbReference type="NCBI Taxonomy" id="1793873"/>
    <lineage>
        <taxon>Bacteria</taxon>
        <taxon>Pseudomonadati</taxon>
        <taxon>Bacteroidota</taxon>
        <taxon>Flavobacteriia</taxon>
        <taxon>Flavobacteriales</taxon>
        <taxon>Flavobacteriaceae</taxon>
        <taxon>Mesonia</taxon>
    </lineage>
</organism>
<dbReference type="EMBL" id="JAVDQA010000001">
    <property type="protein sequence ID" value="MDR6299514.1"/>
    <property type="molecule type" value="Genomic_DNA"/>
</dbReference>
<proteinExistence type="predicted"/>
<dbReference type="RefSeq" id="WP_309726268.1">
    <property type="nucleotide sequence ID" value="NZ_JAVDQA010000001.1"/>
</dbReference>
<evidence type="ECO:0000313" key="3">
    <source>
        <dbReference type="Proteomes" id="UP001257659"/>
    </source>
</evidence>
<reference evidence="2 3" key="1">
    <citation type="submission" date="2023-07" db="EMBL/GenBank/DDBJ databases">
        <title>Genomic Encyclopedia of Type Strains, Phase IV (KMG-IV): sequencing the most valuable type-strain genomes for metagenomic binning, comparative biology and taxonomic classification.</title>
        <authorList>
            <person name="Goeker M."/>
        </authorList>
    </citation>
    <scope>NUCLEOTIDE SEQUENCE [LARGE SCALE GENOMIC DNA]</scope>
    <source>
        <strain evidence="2 3">DSM 102814</strain>
    </source>
</reference>
<feature type="compositionally biased region" description="Low complexity" evidence="1">
    <location>
        <begin position="186"/>
        <end position="206"/>
    </location>
</feature>
<evidence type="ECO:0000256" key="1">
    <source>
        <dbReference type="SAM" id="MobiDB-lite"/>
    </source>
</evidence>
<gene>
    <name evidence="2" type="ORF">GGR31_000130</name>
</gene>
<evidence type="ECO:0008006" key="4">
    <source>
        <dbReference type="Google" id="ProtNLM"/>
    </source>
</evidence>
<dbReference type="Proteomes" id="UP001257659">
    <property type="component" value="Unassembled WGS sequence"/>
</dbReference>
<keyword evidence="3" id="KW-1185">Reference proteome</keyword>